<dbReference type="OrthoDB" id="4464389at2"/>
<comment type="subcellular location">
    <subcellularLocation>
        <location evidence="1">Cell membrane</location>
        <topology evidence="1">Multi-pass membrane protein</topology>
    </subcellularLocation>
</comment>
<dbReference type="Pfam" id="PF09924">
    <property type="entry name" value="LPG_synthase_C"/>
    <property type="match status" value="1"/>
</dbReference>
<keyword evidence="5" id="KW-0472">Membrane</keyword>
<proteinExistence type="predicted"/>
<dbReference type="AlphaFoldDB" id="A0A1G9ML53"/>
<accession>A0A1G9ML53</accession>
<dbReference type="STRING" id="1196353.SAMN05444921_101157"/>
<evidence type="ECO:0000256" key="4">
    <source>
        <dbReference type="ARBA" id="ARBA00022989"/>
    </source>
</evidence>
<feature type="domain" description="Phosphatidylglycerol lysyltransferase C-terminal" evidence="6">
    <location>
        <begin position="14"/>
        <end position="314"/>
    </location>
</feature>
<dbReference type="Proteomes" id="UP000199063">
    <property type="component" value="Unassembled WGS sequence"/>
</dbReference>
<dbReference type="PANTHER" id="PTHR34697">
    <property type="entry name" value="PHOSPHATIDYLGLYCEROL LYSYLTRANSFERASE"/>
    <property type="match status" value="1"/>
</dbReference>
<reference evidence="8" key="1">
    <citation type="submission" date="2016-10" db="EMBL/GenBank/DDBJ databases">
        <authorList>
            <person name="Varghese N."/>
            <person name="Submissions S."/>
        </authorList>
    </citation>
    <scope>NUCLEOTIDE SEQUENCE [LARGE SCALE GENOMIC DNA]</scope>
    <source>
        <strain evidence="8">CGMCC 4.7042</strain>
    </source>
</reference>
<keyword evidence="3" id="KW-0812">Transmembrane</keyword>
<keyword evidence="2" id="KW-1003">Cell membrane</keyword>
<evidence type="ECO:0000256" key="3">
    <source>
        <dbReference type="ARBA" id="ARBA00022692"/>
    </source>
</evidence>
<evidence type="ECO:0000313" key="8">
    <source>
        <dbReference type="Proteomes" id="UP000199063"/>
    </source>
</evidence>
<name>A0A1G9ML53_9ACTN</name>
<keyword evidence="4" id="KW-1133">Transmembrane helix</keyword>
<dbReference type="InterPro" id="IPR051211">
    <property type="entry name" value="PG_lysyltransferase"/>
</dbReference>
<evidence type="ECO:0000313" key="7">
    <source>
        <dbReference type="EMBL" id="SDL74988.1"/>
    </source>
</evidence>
<sequence length="333" mass="36340">MNTASRTEAALGLLRSHADHPSAFLALNDGTSHHLGRVASGLIAHRTGRRHAVQFGGPFAPPAERDALLDEFLGGLAAGPGRRRLTAVQLRRDDIGPYAARGFAVNQIGSSYSVDLRRFTLGGKALAKIRQNVSRARREGVRVTEVTGDDVRGRAELDAIDAEWLRSKGRHVKELTFLVGERGGPGAPLRRTFLARHEDRTVAYITYSPVWGSRPGMLYDLTRRSTAAPVGTIELVNLTALQRFQEEGAGWLHLGFTPFAGLDPAHEPDCSSRTLSRIVGQLGEHGRVVYPARSQEAFKRKWAPHVVEPEYAAFQGGARLPAVWNLLRVTGAV</sequence>
<keyword evidence="8" id="KW-1185">Reference proteome</keyword>
<dbReference type="GO" id="GO:0005886">
    <property type="term" value="C:plasma membrane"/>
    <property type="evidence" value="ECO:0007669"/>
    <property type="project" value="UniProtKB-SubCell"/>
</dbReference>
<dbReference type="InterPro" id="IPR016181">
    <property type="entry name" value="Acyl_CoA_acyltransferase"/>
</dbReference>
<dbReference type="GeneID" id="40827495"/>
<dbReference type="EMBL" id="FNHI01000001">
    <property type="protein sequence ID" value="SDL74988.1"/>
    <property type="molecule type" value="Genomic_DNA"/>
</dbReference>
<evidence type="ECO:0000256" key="2">
    <source>
        <dbReference type="ARBA" id="ARBA00022475"/>
    </source>
</evidence>
<dbReference type="InterPro" id="IPR024320">
    <property type="entry name" value="LPG_synthase_C"/>
</dbReference>
<organism evidence="7 8">
    <name type="scientific">Streptomyces wuyuanensis</name>
    <dbReference type="NCBI Taxonomy" id="1196353"/>
    <lineage>
        <taxon>Bacteria</taxon>
        <taxon>Bacillati</taxon>
        <taxon>Actinomycetota</taxon>
        <taxon>Actinomycetes</taxon>
        <taxon>Kitasatosporales</taxon>
        <taxon>Streptomycetaceae</taxon>
        <taxon>Streptomyces</taxon>
    </lineage>
</organism>
<evidence type="ECO:0000256" key="5">
    <source>
        <dbReference type="ARBA" id="ARBA00023136"/>
    </source>
</evidence>
<dbReference type="SUPFAM" id="SSF55729">
    <property type="entry name" value="Acyl-CoA N-acyltransferases (Nat)"/>
    <property type="match status" value="1"/>
</dbReference>
<evidence type="ECO:0000259" key="6">
    <source>
        <dbReference type="Pfam" id="PF09924"/>
    </source>
</evidence>
<dbReference type="RefSeq" id="WP_093651794.1">
    <property type="nucleotide sequence ID" value="NZ_FNHI01000001.1"/>
</dbReference>
<protein>
    <submittedName>
        <fullName evidence="7">Uncharacterized conserved protein</fullName>
    </submittedName>
</protein>
<dbReference type="PANTHER" id="PTHR34697:SF2">
    <property type="entry name" value="PHOSPHATIDYLGLYCEROL LYSYLTRANSFERASE"/>
    <property type="match status" value="1"/>
</dbReference>
<evidence type="ECO:0000256" key="1">
    <source>
        <dbReference type="ARBA" id="ARBA00004651"/>
    </source>
</evidence>
<gene>
    <name evidence="7" type="ORF">SAMN05444921_101157</name>
</gene>
<dbReference type="GO" id="GO:0016755">
    <property type="term" value="F:aminoacyltransferase activity"/>
    <property type="evidence" value="ECO:0007669"/>
    <property type="project" value="TreeGrafter"/>
</dbReference>
<dbReference type="GO" id="GO:0055091">
    <property type="term" value="P:phospholipid homeostasis"/>
    <property type="evidence" value="ECO:0007669"/>
    <property type="project" value="TreeGrafter"/>
</dbReference>